<accession>A0AAV9XPE8</accession>
<name>A0AAV9XPE8_9PEZI</name>
<comment type="caution">
    <text evidence="3">The sequence shown here is derived from an EMBL/GenBank/DDBJ whole genome shotgun (WGS) entry which is preliminary data.</text>
</comment>
<organism evidence="3 4">
    <name type="scientific">Orbilia ellipsospora</name>
    <dbReference type="NCBI Taxonomy" id="2528407"/>
    <lineage>
        <taxon>Eukaryota</taxon>
        <taxon>Fungi</taxon>
        <taxon>Dikarya</taxon>
        <taxon>Ascomycota</taxon>
        <taxon>Pezizomycotina</taxon>
        <taxon>Orbiliomycetes</taxon>
        <taxon>Orbiliales</taxon>
        <taxon>Orbiliaceae</taxon>
        <taxon>Orbilia</taxon>
    </lineage>
</organism>
<keyword evidence="2" id="KW-0812">Transmembrane</keyword>
<feature type="transmembrane region" description="Helical" evidence="2">
    <location>
        <begin position="315"/>
        <end position="334"/>
    </location>
</feature>
<evidence type="ECO:0000256" key="2">
    <source>
        <dbReference type="SAM" id="Phobius"/>
    </source>
</evidence>
<dbReference type="Proteomes" id="UP001365542">
    <property type="component" value="Unassembled WGS sequence"/>
</dbReference>
<evidence type="ECO:0000313" key="3">
    <source>
        <dbReference type="EMBL" id="KAK6543491.1"/>
    </source>
</evidence>
<evidence type="ECO:0000313" key="4">
    <source>
        <dbReference type="Proteomes" id="UP001365542"/>
    </source>
</evidence>
<protein>
    <submittedName>
        <fullName evidence="3">Uncharacterized protein</fullName>
    </submittedName>
</protein>
<reference evidence="3 4" key="1">
    <citation type="submission" date="2019-10" db="EMBL/GenBank/DDBJ databases">
        <authorList>
            <person name="Palmer J.M."/>
        </authorList>
    </citation>
    <scope>NUCLEOTIDE SEQUENCE [LARGE SCALE GENOMIC DNA]</scope>
    <source>
        <strain evidence="3 4">TWF694</strain>
    </source>
</reference>
<dbReference type="AlphaFoldDB" id="A0AAV9XPE8"/>
<evidence type="ECO:0000256" key="1">
    <source>
        <dbReference type="SAM" id="MobiDB-lite"/>
    </source>
</evidence>
<proteinExistence type="predicted"/>
<keyword evidence="4" id="KW-1185">Reference proteome</keyword>
<gene>
    <name evidence="3" type="ORF">TWF694_000237</name>
</gene>
<keyword evidence="2" id="KW-0472">Membrane</keyword>
<keyword evidence="2" id="KW-1133">Transmembrane helix</keyword>
<sequence>MASKQKHTDSITVAVHPKQEVGTENQESDLLKRKHGAGSPSGSLPSSPPDPVQVSIYKPRSYVAGVTIHHRRPTTIKSGQYAKAEMIRVLKISDEVYREFQELIAFLITHHNGLDDLNLKYNESRDDYCDIVNLFLGFLGDDCTNALKAHVNGPELSWILFQLTLKIKSETKLITAKDPKWQADVPYTVAKAISLGRMPHPVAFDMNDLQDIVKLYQETSHDDLSGDISSIDVSPRPVKAEETGKLEFQRAMVLRHSDNIDPDDIGEEFEHAYDGSPDYLLRHDEQCGETNFSGPLDAYCSDGSDREDHRPRISIFRVIIGALIIFWCAIYFFHHNGDGFAELKKEHRIFESEL</sequence>
<feature type="region of interest" description="Disordered" evidence="1">
    <location>
        <begin position="1"/>
        <end position="51"/>
    </location>
</feature>
<dbReference type="EMBL" id="JAVHJO010000001">
    <property type="protein sequence ID" value="KAK6543491.1"/>
    <property type="molecule type" value="Genomic_DNA"/>
</dbReference>